<evidence type="ECO:0000313" key="4">
    <source>
        <dbReference type="Proteomes" id="UP000176650"/>
    </source>
</evidence>
<keyword evidence="1" id="KW-0472">Membrane</keyword>
<keyword evidence="1" id="KW-1133">Transmembrane helix</keyword>
<feature type="signal peptide" evidence="2">
    <location>
        <begin position="1"/>
        <end position="18"/>
    </location>
</feature>
<evidence type="ECO:0000256" key="1">
    <source>
        <dbReference type="SAM" id="Phobius"/>
    </source>
</evidence>
<dbReference type="Proteomes" id="UP000176650">
    <property type="component" value="Unassembled WGS sequence"/>
</dbReference>
<dbReference type="AlphaFoldDB" id="A0A1F5BTA6"/>
<dbReference type="EMBL" id="MEYS01000004">
    <property type="protein sequence ID" value="OGD33792.1"/>
    <property type="molecule type" value="Genomic_DNA"/>
</dbReference>
<keyword evidence="2" id="KW-0732">Signal</keyword>
<feature type="chain" id="PRO_5009517953" evidence="2">
    <location>
        <begin position="19"/>
        <end position="98"/>
    </location>
</feature>
<gene>
    <name evidence="3" type="ORF">A2988_04995</name>
</gene>
<evidence type="ECO:0000313" key="3">
    <source>
        <dbReference type="EMBL" id="OGD33792.1"/>
    </source>
</evidence>
<name>A0A1F5BTA6_9BACT</name>
<reference evidence="3 4" key="1">
    <citation type="journal article" date="2016" name="Nat. Commun.">
        <title>Thousands of microbial genomes shed light on interconnected biogeochemical processes in an aquifer system.</title>
        <authorList>
            <person name="Anantharaman K."/>
            <person name="Brown C.T."/>
            <person name="Hug L.A."/>
            <person name="Sharon I."/>
            <person name="Castelle C.J."/>
            <person name="Probst A.J."/>
            <person name="Thomas B.C."/>
            <person name="Singh A."/>
            <person name="Wilkins M.J."/>
            <person name="Karaoz U."/>
            <person name="Brodie E.L."/>
            <person name="Williams K.H."/>
            <person name="Hubbard S.S."/>
            <person name="Banfield J.F."/>
        </authorList>
    </citation>
    <scope>NUCLEOTIDE SEQUENCE [LARGE SCALE GENOMIC DNA]</scope>
</reference>
<evidence type="ECO:0000256" key="2">
    <source>
        <dbReference type="SAM" id="SignalP"/>
    </source>
</evidence>
<keyword evidence="1" id="KW-0812">Transmembrane</keyword>
<organism evidence="3 4">
    <name type="scientific">Candidatus Azambacteria bacterium RIFCSPLOWO2_01_FULL_46_25</name>
    <dbReference type="NCBI Taxonomy" id="1797298"/>
    <lineage>
        <taxon>Bacteria</taxon>
        <taxon>Candidatus Azamiibacteriota</taxon>
    </lineage>
</organism>
<feature type="transmembrane region" description="Helical" evidence="1">
    <location>
        <begin position="67"/>
        <end position="90"/>
    </location>
</feature>
<proteinExistence type="predicted"/>
<comment type="caution">
    <text evidence="3">The sequence shown here is derived from an EMBL/GenBank/DDBJ whole genome shotgun (WGS) entry which is preliminary data.</text>
</comment>
<sequence>MLLIFILAFLAVPAISPAQERGTSEIGNIRKIIGEKTPDFISKPVIAIVEALEEFRTNNAEKSEGKIYHFVFANVFIFYGIFIIILFLLLRIIWRIIF</sequence>
<accession>A0A1F5BTA6</accession>
<protein>
    <submittedName>
        <fullName evidence="3">Uncharacterized protein</fullName>
    </submittedName>
</protein>